<gene>
    <name evidence="1" type="ORF">DVJ83_17630</name>
</gene>
<sequence length="69" mass="7868">MLECRCLAKYYATRDAIPRLDGMVKRFCKTICRNTRIVVHINVRGLTRGKPCALPIRLGTQCFARLIDG</sequence>
<accession>A0A345IMK5</accession>
<organism evidence="1 2">
    <name type="scientific">Deinococcus wulumuqiensis</name>
    <dbReference type="NCBI Taxonomy" id="980427"/>
    <lineage>
        <taxon>Bacteria</taxon>
        <taxon>Thermotogati</taxon>
        <taxon>Deinococcota</taxon>
        <taxon>Deinococci</taxon>
        <taxon>Deinococcales</taxon>
        <taxon>Deinococcaceae</taxon>
        <taxon>Deinococcus</taxon>
    </lineage>
</organism>
<dbReference type="Proteomes" id="UP000253744">
    <property type="component" value="Plasmid pDrdI"/>
</dbReference>
<evidence type="ECO:0000313" key="2">
    <source>
        <dbReference type="Proteomes" id="UP000253744"/>
    </source>
</evidence>
<dbReference type="AntiFam" id="ANF00259">
    <property type="entry name" value="Protein of unknown function (DUF1472)"/>
</dbReference>
<dbReference type="KEGG" id="dwu:DVJ83_17630"/>
<reference evidence="1 2" key="1">
    <citation type="submission" date="2018-07" db="EMBL/GenBank/DDBJ databases">
        <title>Complete Genome and Methylome Analysis of Deinococcus wulumuqiensis NEB 479.</title>
        <authorList>
            <person name="Fomenkov A."/>
            <person name="Luyten Y."/>
            <person name="Vincze T."/>
            <person name="Anton B.P."/>
            <person name="Clark T."/>
            <person name="Roberts R.J."/>
            <person name="Morgan R.D."/>
        </authorList>
    </citation>
    <scope>NUCLEOTIDE SEQUENCE [LARGE SCALE GENOMIC DNA]</scope>
    <source>
        <strain evidence="1 2">NEB 479</strain>
        <plasmid evidence="2">Plasmid pdrdi</plasmid>
    </source>
</reference>
<proteinExistence type="predicted"/>
<protein>
    <submittedName>
        <fullName evidence="1">DUF1472 domain-containing protein</fullName>
    </submittedName>
</protein>
<keyword evidence="1" id="KW-0614">Plasmid</keyword>
<geneLocation type="plasmid" evidence="2">
    <name>pdrdi</name>
</geneLocation>
<dbReference type="EMBL" id="CP031163">
    <property type="protein sequence ID" value="AXH00928.1"/>
    <property type="molecule type" value="Genomic_DNA"/>
</dbReference>
<evidence type="ECO:0000313" key="1">
    <source>
        <dbReference type="EMBL" id="AXH00928.1"/>
    </source>
</evidence>
<dbReference type="AlphaFoldDB" id="A0A345IMK5"/>
<name>A0A345IMK5_9DEIO</name>